<accession>A0A913YPR7</accession>
<dbReference type="Proteomes" id="UP000887567">
    <property type="component" value="Unplaced"/>
</dbReference>
<name>A0A913YPR7_EXADI</name>
<sequence>MLAIPEDGCEMRLLGTSPGLSKDYFLSAMPDYCPPSYFEEEIAAEVNISCGPDFHERNLLYSEYTSTSCGTSVTSDFSEDSYFDNDEDFDLFNENTFILFRRSKMNSEDQLQSIEYLTRVVSTTLGLREQLDIIRIISPDATVSSTDTEFFIDLDAFNDIKFQQLKLYVSEHVSSNSCKKCSESRQKQNSSKGSPSSHPKYSKRKAAKPLTTKPVSKKSRKSKGLLSRIHRQMEKEKRSGLFSKEEVVSLSRKSSLSECEEDIEVDILC</sequence>
<dbReference type="RefSeq" id="XP_028517144.1">
    <property type="nucleotide sequence ID" value="XM_028661343.1"/>
</dbReference>
<feature type="compositionally biased region" description="Polar residues" evidence="2">
    <location>
        <begin position="187"/>
        <end position="199"/>
    </location>
</feature>
<comment type="similarity">
    <text evidence="1">Belongs to the FAM199 family.</text>
</comment>
<dbReference type="OMA" id="FERIHRY"/>
<dbReference type="OrthoDB" id="6365484at2759"/>
<dbReference type="EnsemblMetazoa" id="XM_028661343.1">
    <property type="protein sequence ID" value="XP_028517144.1"/>
    <property type="gene ID" value="LOC110246571"/>
</dbReference>
<protein>
    <submittedName>
        <fullName evidence="3">Uncharacterized protein</fullName>
    </submittedName>
</protein>
<feature type="compositionally biased region" description="Basic and acidic residues" evidence="2">
    <location>
        <begin position="231"/>
        <end position="241"/>
    </location>
</feature>
<dbReference type="PANTHER" id="PTHR32003">
    <property type="entry name" value="PROTEIN FAM199X"/>
    <property type="match status" value="1"/>
</dbReference>
<dbReference type="Pfam" id="PF15814">
    <property type="entry name" value="FAM199X"/>
    <property type="match status" value="1"/>
</dbReference>
<organism evidence="3 4">
    <name type="scientific">Exaiptasia diaphana</name>
    <name type="common">Tropical sea anemone</name>
    <name type="synonym">Aiptasia pulchella</name>
    <dbReference type="NCBI Taxonomy" id="2652724"/>
    <lineage>
        <taxon>Eukaryota</taxon>
        <taxon>Metazoa</taxon>
        <taxon>Cnidaria</taxon>
        <taxon>Anthozoa</taxon>
        <taxon>Hexacorallia</taxon>
        <taxon>Actiniaria</taxon>
        <taxon>Aiptasiidae</taxon>
        <taxon>Exaiptasia</taxon>
    </lineage>
</organism>
<keyword evidence="4" id="KW-1185">Reference proteome</keyword>
<dbReference type="KEGG" id="epa:110246571"/>
<evidence type="ECO:0000313" key="4">
    <source>
        <dbReference type="Proteomes" id="UP000887567"/>
    </source>
</evidence>
<evidence type="ECO:0000313" key="3">
    <source>
        <dbReference type="EnsemblMetazoa" id="XP_028517144.1"/>
    </source>
</evidence>
<dbReference type="PANTHER" id="PTHR32003:SF1">
    <property type="entry name" value="PROTEIN FAM199X"/>
    <property type="match status" value="1"/>
</dbReference>
<feature type="region of interest" description="Disordered" evidence="2">
    <location>
        <begin position="179"/>
        <end position="241"/>
    </location>
</feature>
<dbReference type="GeneID" id="110246571"/>
<dbReference type="AlphaFoldDB" id="A0A913YPR7"/>
<reference evidence="3" key="1">
    <citation type="submission" date="2022-11" db="UniProtKB">
        <authorList>
            <consortium name="EnsemblMetazoa"/>
        </authorList>
    </citation>
    <scope>IDENTIFICATION</scope>
</reference>
<evidence type="ECO:0000256" key="2">
    <source>
        <dbReference type="SAM" id="MobiDB-lite"/>
    </source>
</evidence>
<proteinExistence type="inferred from homology"/>
<dbReference type="InterPro" id="IPR029672">
    <property type="entry name" value="FAM199X_fam"/>
</dbReference>
<evidence type="ECO:0000256" key="1">
    <source>
        <dbReference type="ARBA" id="ARBA00009319"/>
    </source>
</evidence>